<dbReference type="Proteomes" id="UP001320898">
    <property type="component" value="Unassembled WGS sequence"/>
</dbReference>
<reference evidence="1 2" key="1">
    <citation type="submission" date="2022-04" db="EMBL/GenBank/DDBJ databases">
        <authorList>
            <person name="Ye Y.-Q."/>
            <person name="Du Z.-J."/>
        </authorList>
    </citation>
    <scope>NUCLEOTIDE SEQUENCE [LARGE SCALE GENOMIC DNA]</scope>
    <source>
        <strain evidence="1 2">A6E488</strain>
    </source>
</reference>
<sequence>MSERFPLASLAVPGTGSPVDGTAAITLSERRPGTIADIAIWDEATDIAATLGIFAIPAPGGVVAGPGLVCLSTAPGRMTAIAQAAGLADRLEAGIPLDDGTVVDQTHGRAGLRISGDPAATLIQKGVSFDISRFAPMSATNAGIHHMGATIIRLADDTFDVFATTSLANSLWDWVTDAAVEYGWRVGVSVP</sequence>
<dbReference type="RefSeq" id="WP_261617701.1">
    <property type="nucleotide sequence ID" value="NZ_JALIDZ010000010.1"/>
</dbReference>
<dbReference type="InterPro" id="IPR027266">
    <property type="entry name" value="TrmE/GcvT-like"/>
</dbReference>
<dbReference type="Gene3D" id="3.30.1360.120">
    <property type="entry name" value="Probable tRNA modification gtpase trme, domain 1"/>
    <property type="match status" value="1"/>
</dbReference>
<proteinExistence type="predicted"/>
<accession>A0AAW5R661</accession>
<dbReference type="EMBL" id="JALIDZ010000010">
    <property type="protein sequence ID" value="MCT8974119.1"/>
    <property type="molecule type" value="Genomic_DNA"/>
</dbReference>
<dbReference type="Pfam" id="PF04268">
    <property type="entry name" value="SoxG"/>
    <property type="match status" value="1"/>
</dbReference>
<evidence type="ECO:0000313" key="1">
    <source>
        <dbReference type="EMBL" id="MCT8974119.1"/>
    </source>
</evidence>
<comment type="caution">
    <text evidence="1">The sequence shown here is derived from an EMBL/GenBank/DDBJ whole genome shotgun (WGS) entry which is preliminary data.</text>
</comment>
<evidence type="ECO:0008006" key="3">
    <source>
        <dbReference type="Google" id="ProtNLM"/>
    </source>
</evidence>
<name>A0AAW5R661_9HYPH</name>
<dbReference type="SUPFAM" id="SSF103025">
    <property type="entry name" value="Folate-binding domain"/>
    <property type="match status" value="1"/>
</dbReference>
<dbReference type="InterPro" id="IPR007375">
    <property type="entry name" value="SoxG"/>
</dbReference>
<gene>
    <name evidence="1" type="ORF">MUB46_19820</name>
</gene>
<dbReference type="AlphaFoldDB" id="A0AAW5R661"/>
<organism evidence="1 2">
    <name type="scientific">Microbaculum marinisediminis</name>
    <dbReference type="NCBI Taxonomy" id="2931392"/>
    <lineage>
        <taxon>Bacteria</taxon>
        <taxon>Pseudomonadati</taxon>
        <taxon>Pseudomonadota</taxon>
        <taxon>Alphaproteobacteria</taxon>
        <taxon>Hyphomicrobiales</taxon>
        <taxon>Tepidamorphaceae</taxon>
        <taxon>Microbaculum</taxon>
    </lineage>
</organism>
<keyword evidence="2" id="KW-1185">Reference proteome</keyword>
<protein>
    <recommendedName>
        <fullName evidence="3">Sarcosine oxidase subunit gamma</fullName>
    </recommendedName>
</protein>
<evidence type="ECO:0000313" key="2">
    <source>
        <dbReference type="Proteomes" id="UP001320898"/>
    </source>
</evidence>